<dbReference type="EMBL" id="AAUX01000001">
    <property type="protein sequence ID" value="EAV46932.1"/>
    <property type="molecule type" value="Genomic_DNA"/>
</dbReference>
<dbReference type="Gene3D" id="1.25.40.10">
    <property type="entry name" value="Tetratricopeptide repeat domain"/>
    <property type="match status" value="2"/>
</dbReference>
<dbReference type="SUPFAM" id="SSF48452">
    <property type="entry name" value="TPR-like"/>
    <property type="match status" value="3"/>
</dbReference>
<evidence type="ECO:0000256" key="1">
    <source>
        <dbReference type="PROSITE-ProRule" id="PRU00339"/>
    </source>
</evidence>
<dbReference type="InterPro" id="IPR011990">
    <property type="entry name" value="TPR-like_helical_dom_sf"/>
</dbReference>
<sequence length="559" mass="63678">MKNLIITLLLLFQINLSWAIDEEPFDISQPAKIQEANAEFVYKFLLAEIAAQRGDLNSAGHLYFDLARLTKNIPLAQRATNIAGYARNGRLALDSAELWRQLDDSSLEAKQILAELFISSGNLAKARPLIENLLILEKTRAEGFLYLNNLLTKVENKKNALRFILAVARPYPALAEAHFSIAHTAYFAGDLKLTENELDIVESINPQWETAALFRGFIMAKDWPEKALEFYKSFLNKNPKSNEVRLEYAKTLTSLKRYVEAKKEFLKLVDGSLASPEISLTVALLSLELNDNLLAEKFFNQSLERGYSQQDKIQIYLARIYNKRGDYKKALSTLDKIVSGELFVDAKLLATEIIAQNESTDKAIESLSIYKNIGPSDKLRFLQAKTSLLINNGRQQDAFDLMRSEDKNYADSAAFKFDYAMLAEKMDNLLLMEQLLKEAIKIKPDFALAYNALGYSYADRNIKLADAKKYIEIALSIQPKNHYIMDSMGWLHYRLGNLDIALKFTQKAYAIQKDPEIAAHLGEIYWKKGKVDEAKRLWKESLTNNPSNTVLNETYKRFN</sequence>
<proteinExistence type="predicted"/>
<reference evidence="2 3" key="1">
    <citation type="submission" date="2006-11" db="EMBL/GenBank/DDBJ databases">
        <authorList>
            <person name="Giovannoni S."/>
            <person name="Vergin K."/>
            <person name="Ferriera S."/>
            <person name="Johnson J."/>
            <person name="Kravitz S."/>
            <person name="Beeson K."/>
            <person name="Sutton G."/>
            <person name="Rogers Y.-H."/>
            <person name="Friedman R."/>
            <person name="Frazier M."/>
            <person name="Venter J.C."/>
        </authorList>
    </citation>
    <scope>NUCLEOTIDE SEQUENCE [LARGE SCALE GENOMIC DNA]</scope>
    <source>
        <strain evidence="2 3">HTCC2181</strain>
    </source>
</reference>
<dbReference type="SMART" id="SM00028">
    <property type="entry name" value="TPR"/>
    <property type="match status" value="4"/>
</dbReference>
<evidence type="ECO:0000313" key="3">
    <source>
        <dbReference type="Proteomes" id="UP000054262"/>
    </source>
</evidence>
<dbReference type="PROSITE" id="PS50005">
    <property type="entry name" value="TPR"/>
    <property type="match status" value="1"/>
</dbReference>
<organism evidence="2 3">
    <name type="scientific">Methylophilales bacterium HTCC2181</name>
    <dbReference type="NCBI Taxonomy" id="383631"/>
    <lineage>
        <taxon>Bacteria</taxon>
        <taxon>Pseudomonadati</taxon>
        <taxon>Pseudomonadota</taxon>
        <taxon>Betaproteobacteria</taxon>
        <taxon>Nitrosomonadales</taxon>
        <taxon>OM43 clade</taxon>
    </lineage>
</organism>
<dbReference type="Pfam" id="PF13181">
    <property type="entry name" value="TPR_8"/>
    <property type="match status" value="1"/>
</dbReference>
<dbReference type="PANTHER" id="PTHR12558">
    <property type="entry name" value="CELL DIVISION CYCLE 16,23,27"/>
    <property type="match status" value="1"/>
</dbReference>
<keyword evidence="1" id="KW-0802">TPR repeat</keyword>
<feature type="repeat" description="TPR" evidence="1">
    <location>
        <begin position="515"/>
        <end position="548"/>
    </location>
</feature>
<name>A0P5X2_9PROT</name>
<accession>A0P5X2</accession>
<dbReference type="Proteomes" id="UP000054262">
    <property type="component" value="Unassembled WGS sequence"/>
</dbReference>
<evidence type="ECO:0000313" key="2">
    <source>
        <dbReference type="EMBL" id="EAV46932.1"/>
    </source>
</evidence>
<keyword evidence="3" id="KW-1185">Reference proteome</keyword>
<comment type="caution">
    <text evidence="2">The sequence shown here is derived from an EMBL/GenBank/DDBJ whole genome shotgun (WGS) entry which is preliminary data.</text>
</comment>
<dbReference type="AlphaFoldDB" id="A0P5X2"/>
<dbReference type="PANTHER" id="PTHR12558:SF13">
    <property type="entry name" value="CELL DIVISION CYCLE PROTEIN 27 HOMOLOG"/>
    <property type="match status" value="1"/>
</dbReference>
<dbReference type="InterPro" id="IPR019734">
    <property type="entry name" value="TPR_rpt"/>
</dbReference>
<gene>
    <name evidence="2" type="ORF">MB2181_02625</name>
</gene>
<protein>
    <submittedName>
        <fullName evidence="2">Uncharacterized protein</fullName>
    </submittedName>
</protein>